<reference evidence="2 3" key="1">
    <citation type="submission" date="2018-02" db="EMBL/GenBank/DDBJ databases">
        <title>Genome sequence of the basidiomycete white-rot fungus Phlebia centrifuga.</title>
        <authorList>
            <person name="Granchi Z."/>
            <person name="Peng M."/>
            <person name="de Vries R.P."/>
            <person name="Hilden K."/>
            <person name="Makela M.R."/>
            <person name="Grigoriev I."/>
            <person name="Riley R."/>
        </authorList>
    </citation>
    <scope>NUCLEOTIDE SEQUENCE [LARGE SCALE GENOMIC DNA]</scope>
    <source>
        <strain evidence="2 3">FBCC195</strain>
    </source>
</reference>
<dbReference type="Gene3D" id="2.170.270.10">
    <property type="entry name" value="SET domain"/>
    <property type="match status" value="1"/>
</dbReference>
<evidence type="ECO:0000313" key="2">
    <source>
        <dbReference type="EMBL" id="PSR80750.1"/>
    </source>
</evidence>
<keyword evidence="3" id="KW-1185">Reference proteome</keyword>
<evidence type="ECO:0000259" key="1">
    <source>
        <dbReference type="PROSITE" id="PS50280"/>
    </source>
</evidence>
<dbReference type="EMBL" id="MLYV02000643">
    <property type="protein sequence ID" value="PSR80750.1"/>
    <property type="molecule type" value="Genomic_DNA"/>
</dbReference>
<dbReference type="InterPro" id="IPR046341">
    <property type="entry name" value="SET_dom_sf"/>
</dbReference>
<name>A0A2R6NYX9_9APHY</name>
<dbReference type="OrthoDB" id="5792673at2759"/>
<dbReference type="SUPFAM" id="SSF82199">
    <property type="entry name" value="SET domain"/>
    <property type="match status" value="1"/>
</dbReference>
<dbReference type="AlphaFoldDB" id="A0A2R6NYX9"/>
<organism evidence="2 3">
    <name type="scientific">Hermanssonia centrifuga</name>
    <dbReference type="NCBI Taxonomy" id="98765"/>
    <lineage>
        <taxon>Eukaryota</taxon>
        <taxon>Fungi</taxon>
        <taxon>Dikarya</taxon>
        <taxon>Basidiomycota</taxon>
        <taxon>Agaricomycotina</taxon>
        <taxon>Agaricomycetes</taxon>
        <taxon>Polyporales</taxon>
        <taxon>Meruliaceae</taxon>
        <taxon>Hermanssonia</taxon>
    </lineage>
</organism>
<gene>
    <name evidence="2" type="ORF">PHLCEN_2v6666</name>
</gene>
<dbReference type="InterPro" id="IPR001214">
    <property type="entry name" value="SET_dom"/>
</dbReference>
<accession>A0A2R6NYX9</accession>
<sequence>MKGQSLYHGLEVVVQCWWPQGYAIKRGVKFHTAMPFRPSHWPGELEYLTSPRYHSSVPVHVRNSLQSTTGALNSAPSQRPSVVIRPITDETHPAKGQYGLFTSKKIPPRTHILDYIGEVHCNERPESDYDLSLCHHEDGSNVGIDASKMGNEARFINDFRGVASRPNALFEECRTAAGELRMSVWSGPQGIKKGDEILVSYGKGFWKARTAQD</sequence>
<comment type="caution">
    <text evidence="2">The sequence shown here is derived from an EMBL/GenBank/DDBJ whole genome shotgun (WGS) entry which is preliminary data.</text>
</comment>
<dbReference type="PROSITE" id="PS50280">
    <property type="entry name" value="SET"/>
    <property type="match status" value="1"/>
</dbReference>
<dbReference type="Pfam" id="PF00856">
    <property type="entry name" value="SET"/>
    <property type="match status" value="1"/>
</dbReference>
<evidence type="ECO:0000313" key="3">
    <source>
        <dbReference type="Proteomes" id="UP000186601"/>
    </source>
</evidence>
<dbReference type="STRING" id="98765.A0A2R6NYX9"/>
<protein>
    <recommendedName>
        <fullName evidence="1">SET domain-containing protein</fullName>
    </recommendedName>
</protein>
<feature type="domain" description="SET" evidence="1">
    <location>
        <begin position="80"/>
        <end position="202"/>
    </location>
</feature>
<proteinExistence type="predicted"/>
<dbReference type="Proteomes" id="UP000186601">
    <property type="component" value="Unassembled WGS sequence"/>
</dbReference>